<dbReference type="InterPro" id="IPR052897">
    <property type="entry name" value="Sec-Metab_Biosynth_Hydrolase"/>
</dbReference>
<dbReference type="Proteomes" id="UP000011131">
    <property type="component" value="Chromosome"/>
</dbReference>
<protein>
    <recommendedName>
        <fullName evidence="1">AB hydrolase-1 domain-containing protein</fullName>
    </recommendedName>
</protein>
<dbReference type="HOGENOM" id="CLU_046066_2_0_7"/>
<dbReference type="EMBL" id="CP004025">
    <property type="protein sequence ID" value="AGC43207.1"/>
    <property type="molecule type" value="Genomic_DNA"/>
</dbReference>
<dbReference type="KEGG" id="msd:MYSTI_01875"/>
<dbReference type="Gene3D" id="3.40.50.1820">
    <property type="entry name" value="alpha/beta hydrolase"/>
    <property type="match status" value="1"/>
</dbReference>
<dbReference type="RefSeq" id="WP_015347469.1">
    <property type="nucleotide sequence ID" value="NC_020126.1"/>
</dbReference>
<dbReference type="PANTHER" id="PTHR37017">
    <property type="entry name" value="AB HYDROLASE-1 DOMAIN-CONTAINING PROTEIN-RELATED"/>
    <property type="match status" value="1"/>
</dbReference>
<dbReference type="InterPro" id="IPR029058">
    <property type="entry name" value="AB_hydrolase_fold"/>
</dbReference>
<organism evidence="2 3">
    <name type="scientific">Myxococcus stipitatus (strain DSM 14675 / JCM 12634 / Mx s8)</name>
    <dbReference type="NCBI Taxonomy" id="1278073"/>
    <lineage>
        <taxon>Bacteria</taxon>
        <taxon>Pseudomonadati</taxon>
        <taxon>Myxococcota</taxon>
        <taxon>Myxococcia</taxon>
        <taxon>Myxococcales</taxon>
        <taxon>Cystobacterineae</taxon>
        <taxon>Myxococcaceae</taxon>
        <taxon>Myxococcus</taxon>
    </lineage>
</organism>
<dbReference type="Pfam" id="PF12697">
    <property type="entry name" value="Abhydrolase_6"/>
    <property type="match status" value="1"/>
</dbReference>
<name>L7U6H9_MYXSD</name>
<keyword evidence="3" id="KW-1185">Reference proteome</keyword>
<evidence type="ECO:0000313" key="3">
    <source>
        <dbReference type="Proteomes" id="UP000011131"/>
    </source>
</evidence>
<dbReference type="InterPro" id="IPR000073">
    <property type="entry name" value="AB_hydrolase_1"/>
</dbReference>
<proteinExistence type="predicted"/>
<evidence type="ECO:0000313" key="2">
    <source>
        <dbReference type="EMBL" id="AGC43207.1"/>
    </source>
</evidence>
<accession>L7U6H9</accession>
<evidence type="ECO:0000259" key="1">
    <source>
        <dbReference type="Pfam" id="PF12697"/>
    </source>
</evidence>
<dbReference type="AlphaFoldDB" id="L7U6H9"/>
<dbReference type="SUPFAM" id="SSF53474">
    <property type="entry name" value="alpha/beta-Hydrolases"/>
    <property type="match status" value="1"/>
</dbReference>
<dbReference type="STRING" id="1278073.MYSTI_01875"/>
<sequence>MSMNILLVHGAWGDGSNWSRVIPLLVSQGFHVTAVQNPLTSLADDVANTRRILGLQKGPTLLVGHSYGGAVITEAGNDSDLVTGLVYIAAFAPDAGEGLGDLLGRGQPPPGGANIYPDPDGFLWIRQEGFRESFAQDLGEMEARVLGVAQRPIAGRCFSDKVTRPAWKVKPCWYQVSEQDRMIPPDTERFMAQRMRATTRSLAASHASLVSQPAEVSKLIQEAAASVEAGAGASMH</sequence>
<dbReference type="PATRIC" id="fig|1278073.3.peg.1926"/>
<gene>
    <name evidence="2" type="ordered locus">MYSTI_01875</name>
</gene>
<dbReference type="PANTHER" id="PTHR37017:SF11">
    <property type="entry name" value="ESTERASE_LIPASE_THIOESTERASE DOMAIN-CONTAINING PROTEIN"/>
    <property type="match status" value="1"/>
</dbReference>
<feature type="domain" description="AB hydrolase-1" evidence="1">
    <location>
        <begin position="5"/>
        <end position="217"/>
    </location>
</feature>
<reference evidence="2 3" key="1">
    <citation type="journal article" date="2013" name="Genome Announc.">
        <title>Complete genome sequence of Myxococcus stipitatus strain DSM 14675, a fruiting myxobacterium.</title>
        <authorList>
            <person name="Huntley S."/>
            <person name="Kneip S."/>
            <person name="Treuner-Lange A."/>
            <person name="Sogaard-Andersen L."/>
        </authorList>
    </citation>
    <scope>NUCLEOTIDE SEQUENCE [LARGE SCALE GENOMIC DNA]</scope>
    <source>
        <strain evidence="3">DSM 14675 / JCM 12634 / Mx s8</strain>
    </source>
</reference>
<dbReference type="eggNOG" id="COG2267">
    <property type="taxonomic scope" value="Bacteria"/>
</dbReference>